<accession>A0ABC8RDZ1</accession>
<reference evidence="1 2" key="1">
    <citation type="submission" date="2024-02" db="EMBL/GenBank/DDBJ databases">
        <authorList>
            <person name="Vignale AGUSTIN F."/>
            <person name="Sosa J E."/>
            <person name="Modenutti C."/>
        </authorList>
    </citation>
    <scope>NUCLEOTIDE SEQUENCE [LARGE SCALE GENOMIC DNA]</scope>
</reference>
<keyword evidence="2" id="KW-1185">Reference proteome</keyword>
<dbReference type="AlphaFoldDB" id="A0ABC8RDZ1"/>
<name>A0ABC8RDZ1_9AQUA</name>
<gene>
    <name evidence="1" type="ORF">ILEXP_LOCUS10648</name>
</gene>
<dbReference type="EMBL" id="CAUOFW020001269">
    <property type="protein sequence ID" value="CAK9142958.1"/>
    <property type="molecule type" value="Genomic_DNA"/>
</dbReference>
<sequence length="135" mass="15650">MNHTNLEFSPFHDTPHWNKTKQCKDENFAEEDLNQGHCYVANGSHVNMHGLSRRDRKPRGSYAKYLTKTRVDVRLQGLRVCSMIQCPPIHHLHSHLDGYIFSNPVFGYDEDVDLNSEFGDLKKNFTNNNVVFMAI</sequence>
<protein>
    <submittedName>
        <fullName evidence="1">Uncharacterized protein</fullName>
    </submittedName>
</protein>
<comment type="caution">
    <text evidence="1">The sequence shown here is derived from an EMBL/GenBank/DDBJ whole genome shotgun (WGS) entry which is preliminary data.</text>
</comment>
<dbReference type="Proteomes" id="UP001642360">
    <property type="component" value="Unassembled WGS sequence"/>
</dbReference>
<evidence type="ECO:0000313" key="2">
    <source>
        <dbReference type="Proteomes" id="UP001642360"/>
    </source>
</evidence>
<proteinExistence type="predicted"/>
<organism evidence="1 2">
    <name type="scientific">Ilex paraguariensis</name>
    <name type="common">yerba mate</name>
    <dbReference type="NCBI Taxonomy" id="185542"/>
    <lineage>
        <taxon>Eukaryota</taxon>
        <taxon>Viridiplantae</taxon>
        <taxon>Streptophyta</taxon>
        <taxon>Embryophyta</taxon>
        <taxon>Tracheophyta</taxon>
        <taxon>Spermatophyta</taxon>
        <taxon>Magnoliopsida</taxon>
        <taxon>eudicotyledons</taxon>
        <taxon>Gunneridae</taxon>
        <taxon>Pentapetalae</taxon>
        <taxon>asterids</taxon>
        <taxon>campanulids</taxon>
        <taxon>Aquifoliales</taxon>
        <taxon>Aquifoliaceae</taxon>
        <taxon>Ilex</taxon>
    </lineage>
</organism>
<evidence type="ECO:0000313" key="1">
    <source>
        <dbReference type="EMBL" id="CAK9142958.1"/>
    </source>
</evidence>